<name>A0A4Y2EPR4_ARAVE</name>
<protein>
    <submittedName>
        <fullName evidence="1">Uncharacterized protein</fullName>
    </submittedName>
</protein>
<sequence>MPQAQILEDAVGIIYQCVYVNFKNRVLIEMRNNIAMPRAPFILATSLRGGTSHDAPVPLALVSPQDAGKTLRGCLFESPMQVTSVRSCVVPGRQGARF</sequence>
<proteinExistence type="predicted"/>
<dbReference type="EMBL" id="BGPR01000669">
    <property type="protein sequence ID" value="GBM30831.1"/>
    <property type="molecule type" value="Genomic_DNA"/>
</dbReference>
<dbReference type="Proteomes" id="UP000499080">
    <property type="component" value="Unassembled WGS sequence"/>
</dbReference>
<organism evidence="1 2">
    <name type="scientific">Araneus ventricosus</name>
    <name type="common">Orbweaver spider</name>
    <name type="synonym">Epeira ventricosa</name>
    <dbReference type="NCBI Taxonomy" id="182803"/>
    <lineage>
        <taxon>Eukaryota</taxon>
        <taxon>Metazoa</taxon>
        <taxon>Ecdysozoa</taxon>
        <taxon>Arthropoda</taxon>
        <taxon>Chelicerata</taxon>
        <taxon>Arachnida</taxon>
        <taxon>Araneae</taxon>
        <taxon>Araneomorphae</taxon>
        <taxon>Entelegynae</taxon>
        <taxon>Araneoidea</taxon>
        <taxon>Araneidae</taxon>
        <taxon>Araneus</taxon>
    </lineage>
</organism>
<gene>
    <name evidence="1" type="ORF">AVEN_52622_1</name>
</gene>
<reference evidence="1 2" key="1">
    <citation type="journal article" date="2019" name="Sci. Rep.">
        <title>Orb-weaving spider Araneus ventricosus genome elucidates the spidroin gene catalogue.</title>
        <authorList>
            <person name="Kono N."/>
            <person name="Nakamura H."/>
            <person name="Ohtoshi R."/>
            <person name="Moran D.A.P."/>
            <person name="Shinohara A."/>
            <person name="Yoshida Y."/>
            <person name="Fujiwara M."/>
            <person name="Mori M."/>
            <person name="Tomita M."/>
            <person name="Arakawa K."/>
        </authorList>
    </citation>
    <scope>NUCLEOTIDE SEQUENCE [LARGE SCALE GENOMIC DNA]</scope>
</reference>
<keyword evidence="2" id="KW-1185">Reference proteome</keyword>
<evidence type="ECO:0000313" key="1">
    <source>
        <dbReference type="EMBL" id="GBM30831.1"/>
    </source>
</evidence>
<dbReference type="AlphaFoldDB" id="A0A4Y2EPR4"/>
<accession>A0A4Y2EPR4</accession>
<evidence type="ECO:0000313" key="2">
    <source>
        <dbReference type="Proteomes" id="UP000499080"/>
    </source>
</evidence>
<comment type="caution">
    <text evidence="1">The sequence shown here is derived from an EMBL/GenBank/DDBJ whole genome shotgun (WGS) entry which is preliminary data.</text>
</comment>